<dbReference type="PANTHER" id="PTHR27001:SF931">
    <property type="entry name" value="OS11G0664100 PROTEIN"/>
    <property type="match status" value="1"/>
</dbReference>
<keyword evidence="4" id="KW-0418">Kinase</keyword>
<dbReference type="GO" id="GO:0005886">
    <property type="term" value="C:plasma membrane"/>
    <property type="evidence" value="ECO:0007669"/>
    <property type="project" value="TreeGrafter"/>
</dbReference>
<reference evidence="4 5" key="1">
    <citation type="journal article" date="2016" name="Mol. Biol. Evol.">
        <title>Comparative Genomics of Early-Diverging Mushroom-Forming Fungi Provides Insights into the Origins of Lignocellulose Decay Capabilities.</title>
        <authorList>
            <person name="Nagy L.G."/>
            <person name="Riley R."/>
            <person name="Tritt A."/>
            <person name="Adam C."/>
            <person name="Daum C."/>
            <person name="Floudas D."/>
            <person name="Sun H."/>
            <person name="Yadav J.S."/>
            <person name="Pangilinan J."/>
            <person name="Larsson K.H."/>
            <person name="Matsuura K."/>
            <person name="Barry K."/>
            <person name="Labutti K."/>
            <person name="Kuo R."/>
            <person name="Ohm R.A."/>
            <person name="Bhattacharya S.S."/>
            <person name="Shirouzu T."/>
            <person name="Yoshinaga Y."/>
            <person name="Martin F.M."/>
            <person name="Grigoriev I.V."/>
            <person name="Hibbett D.S."/>
        </authorList>
    </citation>
    <scope>NUCLEOTIDE SEQUENCE [LARGE SCALE GENOMIC DNA]</scope>
    <source>
        <strain evidence="4 5">HHB12029</strain>
    </source>
</reference>
<keyword evidence="1" id="KW-0547">Nucleotide-binding</keyword>
<dbReference type="Proteomes" id="UP000077266">
    <property type="component" value="Unassembled WGS sequence"/>
</dbReference>
<sequence>QQISREVDVWSSANDHCHPRLQPLLGVLREDFDNAGDHLLASPWAENGNMLDYLRNTSTACRIALIHQVAEALDYLHSTLAIVHGDVKCENVLIDGQGNAQLTDFGLSTFTWKEKDEETTATSLRIQYTTDFSAPELLTDSAFGSDRRRSKTVETDVYAYGMLVLQVRAG</sequence>
<evidence type="ECO:0000256" key="2">
    <source>
        <dbReference type="ARBA" id="ARBA00022840"/>
    </source>
</evidence>
<keyword evidence="2" id="KW-0067">ATP-binding</keyword>
<dbReference type="Gene3D" id="1.10.510.10">
    <property type="entry name" value="Transferase(Phosphotransferase) domain 1"/>
    <property type="match status" value="1"/>
</dbReference>
<gene>
    <name evidence="4" type="ORF">EXIGLDRAFT_587733</name>
</gene>
<evidence type="ECO:0000313" key="5">
    <source>
        <dbReference type="Proteomes" id="UP000077266"/>
    </source>
</evidence>
<dbReference type="SUPFAM" id="SSF56112">
    <property type="entry name" value="Protein kinase-like (PK-like)"/>
    <property type="match status" value="1"/>
</dbReference>
<dbReference type="GO" id="GO:0004672">
    <property type="term" value="F:protein kinase activity"/>
    <property type="evidence" value="ECO:0007669"/>
    <property type="project" value="InterPro"/>
</dbReference>
<evidence type="ECO:0000256" key="1">
    <source>
        <dbReference type="ARBA" id="ARBA00022741"/>
    </source>
</evidence>
<dbReference type="EMBL" id="KV426020">
    <property type="protein sequence ID" value="KZV91804.1"/>
    <property type="molecule type" value="Genomic_DNA"/>
</dbReference>
<organism evidence="4 5">
    <name type="scientific">Exidia glandulosa HHB12029</name>
    <dbReference type="NCBI Taxonomy" id="1314781"/>
    <lineage>
        <taxon>Eukaryota</taxon>
        <taxon>Fungi</taxon>
        <taxon>Dikarya</taxon>
        <taxon>Basidiomycota</taxon>
        <taxon>Agaricomycotina</taxon>
        <taxon>Agaricomycetes</taxon>
        <taxon>Auriculariales</taxon>
        <taxon>Exidiaceae</taxon>
        <taxon>Exidia</taxon>
    </lineage>
</organism>
<proteinExistence type="predicted"/>
<dbReference type="PROSITE" id="PS00108">
    <property type="entry name" value="PROTEIN_KINASE_ST"/>
    <property type="match status" value="1"/>
</dbReference>
<dbReference type="InterPro" id="IPR008271">
    <property type="entry name" value="Ser/Thr_kinase_AS"/>
</dbReference>
<protein>
    <submittedName>
        <fullName evidence="4">Kinase-like protein</fullName>
    </submittedName>
</protein>
<evidence type="ECO:0000313" key="4">
    <source>
        <dbReference type="EMBL" id="KZV91804.1"/>
    </source>
</evidence>
<keyword evidence="4" id="KW-0808">Transferase</keyword>
<dbReference type="CDD" id="cd00180">
    <property type="entry name" value="PKc"/>
    <property type="match status" value="1"/>
</dbReference>
<dbReference type="SMART" id="SM00220">
    <property type="entry name" value="S_TKc"/>
    <property type="match status" value="1"/>
</dbReference>
<feature type="non-terminal residue" evidence="4">
    <location>
        <position position="170"/>
    </location>
</feature>
<dbReference type="InterPro" id="IPR000719">
    <property type="entry name" value="Prot_kinase_dom"/>
</dbReference>
<feature type="domain" description="Protein kinase" evidence="3">
    <location>
        <begin position="1"/>
        <end position="170"/>
    </location>
</feature>
<feature type="non-terminal residue" evidence="4">
    <location>
        <position position="1"/>
    </location>
</feature>
<dbReference type="PANTHER" id="PTHR27001">
    <property type="entry name" value="OS01G0253100 PROTEIN"/>
    <property type="match status" value="1"/>
</dbReference>
<dbReference type="GO" id="GO:0005524">
    <property type="term" value="F:ATP binding"/>
    <property type="evidence" value="ECO:0007669"/>
    <property type="project" value="UniProtKB-KW"/>
</dbReference>
<name>A0A165HDB8_EXIGL</name>
<dbReference type="OrthoDB" id="4062651at2759"/>
<dbReference type="InterPro" id="IPR011009">
    <property type="entry name" value="Kinase-like_dom_sf"/>
</dbReference>
<evidence type="ECO:0000259" key="3">
    <source>
        <dbReference type="PROSITE" id="PS50011"/>
    </source>
</evidence>
<dbReference type="AlphaFoldDB" id="A0A165HDB8"/>
<dbReference type="PROSITE" id="PS50011">
    <property type="entry name" value="PROTEIN_KINASE_DOM"/>
    <property type="match status" value="1"/>
</dbReference>
<dbReference type="Pfam" id="PF00069">
    <property type="entry name" value="Pkinase"/>
    <property type="match status" value="1"/>
</dbReference>
<accession>A0A165HDB8</accession>
<dbReference type="InParanoid" id="A0A165HDB8"/>
<keyword evidence="5" id="KW-1185">Reference proteome</keyword>